<dbReference type="InterPro" id="IPR003481">
    <property type="entry name" value="FliD_N"/>
</dbReference>
<keyword evidence="8" id="KW-0282">Flagellum</keyword>
<sequence>MASSILPSVGLGSGVDINKIVETLVKADTDPKANQIKRQTANNTAMLSGVASLKGALSAYQAAMKKLNDPLAPAFNAYSATSSSDTTIKATSNNTAVPGSYQVRIDNLASSSKVASQAFDTGASTPIPEGDLTITQDGQIHTVKVGPGATLQTVRDSINSSLAEKGITANIVNGKDGSRLVFSSSKTGAGTDISVDGIAELKIVGTDKMTGTGAGYIDSLAMDATLTIDGLKVTSKTNTVDKAISGLSLDLLKASSDTVTITVGENKDGLKTSVQAFVDAYNTLVKTVNSLTAVSKDEDGNNVLGPLTGDSTSRSLLSDLRSQLSTVGAGDRLTTLGQLGINTAKDGTLEFNTTKFDAAMKEKKLGPEVQELFTGTNGVFDRMNGAIKPYLETGGILDSRKAGLDKLQKDLTEQQLALDRRIDSLTASLTKRYVAMDTLVGKLEAERKNIVSMFASIEAQQKNS</sequence>
<comment type="subcellular location">
    <subcellularLocation>
        <location evidence="5">Secreted</location>
    </subcellularLocation>
    <subcellularLocation>
        <location evidence="5">Bacterial flagellum</location>
    </subcellularLocation>
</comment>
<proteinExistence type="inferred from homology"/>
<evidence type="ECO:0000256" key="5">
    <source>
        <dbReference type="RuleBase" id="RU362066"/>
    </source>
</evidence>
<evidence type="ECO:0000256" key="1">
    <source>
        <dbReference type="ARBA" id="ARBA00009764"/>
    </source>
</evidence>
<dbReference type="PANTHER" id="PTHR30288">
    <property type="entry name" value="FLAGELLAR CAP/ASSEMBLY PROTEIN FLID"/>
    <property type="match status" value="1"/>
</dbReference>
<protein>
    <recommendedName>
        <fullName evidence="5">Flagellar hook-associated protein 2</fullName>
        <shortName evidence="5">HAP2</shortName>
    </recommendedName>
    <alternativeName>
        <fullName evidence="5">Flagellar cap protein</fullName>
    </alternativeName>
</protein>
<comment type="similarity">
    <text evidence="1 5">Belongs to the FliD family.</text>
</comment>
<keyword evidence="8" id="KW-0966">Cell projection</keyword>
<feature type="domain" description="Flagellar hook-associated protein 2 N-terminal" evidence="6">
    <location>
        <begin position="13"/>
        <end position="111"/>
    </location>
</feature>
<keyword evidence="9" id="KW-1185">Reference proteome</keyword>
<evidence type="ECO:0000256" key="3">
    <source>
        <dbReference type="ARBA" id="ARBA00023054"/>
    </source>
</evidence>
<comment type="caution">
    <text evidence="8">The sequence shown here is derived from an EMBL/GenBank/DDBJ whole genome shotgun (WGS) entry which is preliminary data.</text>
</comment>
<comment type="function">
    <text evidence="5">Required for morphogenesis and for the elongation of the flagellar filament by facilitating polymerization of the flagellin monomers at the tip of growing filament. Forms a capping structure, which prevents flagellin subunits (transported through the central channel of the flagellum) from leaking out without polymerization at the distal end.</text>
</comment>
<dbReference type="EMBL" id="JACOPV010000017">
    <property type="protein sequence ID" value="MBM5460624.1"/>
    <property type="molecule type" value="Genomic_DNA"/>
</dbReference>
<evidence type="ECO:0000259" key="6">
    <source>
        <dbReference type="Pfam" id="PF02465"/>
    </source>
</evidence>
<evidence type="ECO:0000256" key="2">
    <source>
        <dbReference type="ARBA" id="ARBA00011255"/>
    </source>
</evidence>
<dbReference type="Pfam" id="PF07196">
    <property type="entry name" value="Flagellin_IN"/>
    <property type="match status" value="1"/>
</dbReference>
<gene>
    <name evidence="8" type="primary">fliD</name>
    <name evidence="8" type="ORF">H8F21_23935</name>
</gene>
<dbReference type="PANTHER" id="PTHR30288:SF0">
    <property type="entry name" value="FLAGELLAR HOOK-ASSOCIATED PROTEIN 2"/>
    <property type="match status" value="1"/>
</dbReference>
<keyword evidence="4 5" id="KW-0975">Bacterial flagellum</keyword>
<feature type="domain" description="Flagellar hook-associated protein 2 C-terminal" evidence="7">
    <location>
        <begin position="221"/>
        <end position="444"/>
    </location>
</feature>
<dbReference type="RefSeq" id="WP_203585477.1">
    <property type="nucleotide sequence ID" value="NZ_JACOPV010000017.1"/>
</dbReference>
<keyword evidence="8" id="KW-0969">Cilium</keyword>
<evidence type="ECO:0000259" key="7">
    <source>
        <dbReference type="Pfam" id="PF07195"/>
    </source>
</evidence>
<evidence type="ECO:0000313" key="9">
    <source>
        <dbReference type="Proteomes" id="UP000745663"/>
    </source>
</evidence>
<accession>A0ABS2C6E9</accession>
<evidence type="ECO:0000256" key="4">
    <source>
        <dbReference type="ARBA" id="ARBA00023143"/>
    </source>
</evidence>
<dbReference type="Pfam" id="PF02465">
    <property type="entry name" value="FliD_N"/>
    <property type="match status" value="1"/>
</dbReference>
<keyword evidence="5" id="KW-0964">Secreted</keyword>
<organism evidence="8 9">
    <name type="scientific">Pseudomonas arcuscaelestis</name>
    <dbReference type="NCBI Taxonomy" id="2710591"/>
    <lineage>
        <taxon>Bacteria</taxon>
        <taxon>Pseudomonadati</taxon>
        <taxon>Pseudomonadota</taxon>
        <taxon>Gammaproteobacteria</taxon>
        <taxon>Pseudomonadales</taxon>
        <taxon>Pseudomonadaceae</taxon>
        <taxon>Pseudomonas</taxon>
    </lineage>
</organism>
<name>A0ABS2C6E9_9PSED</name>
<dbReference type="InterPro" id="IPR040026">
    <property type="entry name" value="FliD"/>
</dbReference>
<comment type="subunit">
    <text evidence="2 5">Homopentamer.</text>
</comment>
<keyword evidence="3" id="KW-0175">Coiled coil</keyword>
<dbReference type="InterPro" id="IPR010810">
    <property type="entry name" value="Flagellin_hook_IN_motif"/>
</dbReference>
<dbReference type="Proteomes" id="UP000745663">
    <property type="component" value="Unassembled WGS sequence"/>
</dbReference>
<evidence type="ECO:0000313" key="8">
    <source>
        <dbReference type="EMBL" id="MBM5460624.1"/>
    </source>
</evidence>
<dbReference type="Pfam" id="PF07195">
    <property type="entry name" value="FliD_C"/>
    <property type="match status" value="1"/>
</dbReference>
<dbReference type="InterPro" id="IPR010809">
    <property type="entry name" value="FliD_C"/>
</dbReference>
<reference evidence="8 9" key="1">
    <citation type="submission" date="2020-08" db="EMBL/GenBank/DDBJ databases">
        <title>Description of novel Pseudomonas species.</title>
        <authorList>
            <person name="Duman M."/>
            <person name="Mulet M."/>
            <person name="Altun S."/>
            <person name="Saticioglu I.B."/>
            <person name="Lalucat J."/>
            <person name="Garcia-Valdes E."/>
        </authorList>
    </citation>
    <scope>NUCLEOTIDE SEQUENCE [LARGE SCALE GENOMIC DNA]</scope>
    <source>
        <strain evidence="8 9">P66</strain>
    </source>
</reference>